<evidence type="ECO:0000313" key="1">
    <source>
        <dbReference type="EMBL" id="MFD2933044.1"/>
    </source>
</evidence>
<accession>A0ABW6AE18</accession>
<evidence type="ECO:0000313" key="2">
    <source>
        <dbReference type="Proteomes" id="UP001597512"/>
    </source>
</evidence>
<gene>
    <name evidence="1" type="ORF">ACFS25_04580</name>
</gene>
<dbReference type="Proteomes" id="UP001597512">
    <property type="component" value="Unassembled WGS sequence"/>
</dbReference>
<proteinExistence type="predicted"/>
<keyword evidence="2" id="KW-1185">Reference proteome</keyword>
<comment type="caution">
    <text evidence="1">The sequence shown here is derived from an EMBL/GenBank/DDBJ whole genome shotgun (WGS) entry which is preliminary data.</text>
</comment>
<organism evidence="1 2">
    <name type="scientific">Spirosoma flavum</name>
    <dbReference type="NCBI Taxonomy" id="2048557"/>
    <lineage>
        <taxon>Bacteria</taxon>
        <taxon>Pseudomonadati</taxon>
        <taxon>Bacteroidota</taxon>
        <taxon>Cytophagia</taxon>
        <taxon>Cytophagales</taxon>
        <taxon>Cytophagaceae</taxon>
        <taxon>Spirosoma</taxon>
    </lineage>
</organism>
<name>A0ABW6AE18_9BACT</name>
<dbReference type="EMBL" id="JBHUOM010000001">
    <property type="protein sequence ID" value="MFD2933044.1"/>
    <property type="molecule type" value="Genomic_DNA"/>
</dbReference>
<sequence>MWWRKTKIYSKQTLKEANLDPVPFVKERVRSEFARTVLEPLPITQTDQGDHVEFQADAIVLSLPLWQTIKANLTDLSDTGSPTQRDTIAKIIDSIENE</sequence>
<dbReference type="RefSeq" id="WP_381497226.1">
    <property type="nucleotide sequence ID" value="NZ_JBHUOM010000001.1"/>
</dbReference>
<protein>
    <submittedName>
        <fullName evidence="1">Uncharacterized protein</fullName>
    </submittedName>
</protein>
<reference evidence="2" key="1">
    <citation type="journal article" date="2019" name="Int. J. Syst. Evol. Microbiol.">
        <title>The Global Catalogue of Microorganisms (GCM) 10K type strain sequencing project: providing services to taxonomists for standard genome sequencing and annotation.</title>
        <authorList>
            <consortium name="The Broad Institute Genomics Platform"/>
            <consortium name="The Broad Institute Genome Sequencing Center for Infectious Disease"/>
            <person name="Wu L."/>
            <person name="Ma J."/>
        </authorList>
    </citation>
    <scope>NUCLEOTIDE SEQUENCE [LARGE SCALE GENOMIC DNA]</scope>
    <source>
        <strain evidence="2">KCTC 52490</strain>
    </source>
</reference>